<dbReference type="STRING" id="3218.A0A2K1IRL2"/>
<dbReference type="Proteomes" id="UP000006727">
    <property type="component" value="Chromosome 21"/>
</dbReference>
<dbReference type="EnsemblPlants" id="Pp3c21_11130V3.2">
    <property type="protein sequence ID" value="PAC:32916336.CDS.1"/>
    <property type="gene ID" value="Pp3c21_11130"/>
</dbReference>
<dbReference type="GO" id="GO:0080153">
    <property type="term" value="P:negative regulation of reductive pentose-phosphate cycle"/>
    <property type="evidence" value="ECO:0000318"/>
    <property type="project" value="GO_Central"/>
</dbReference>
<reference evidence="4" key="3">
    <citation type="submission" date="2020-12" db="UniProtKB">
        <authorList>
            <consortium name="EnsemblPlants"/>
        </authorList>
    </citation>
    <scope>IDENTIFICATION</scope>
</reference>
<proteinExistence type="predicted"/>
<evidence type="ECO:0000259" key="2">
    <source>
        <dbReference type="SMART" id="SM01093"/>
    </source>
</evidence>
<gene>
    <name evidence="4" type="primary">LOC112274188</name>
    <name evidence="3" type="ORF">PHYPA_026034</name>
</gene>
<dbReference type="OrthoDB" id="4362at2759"/>
<evidence type="ECO:0000313" key="3">
    <source>
        <dbReference type="EMBL" id="PNR31911.1"/>
    </source>
</evidence>
<evidence type="ECO:0000313" key="5">
    <source>
        <dbReference type="Proteomes" id="UP000006727"/>
    </source>
</evidence>
<evidence type="ECO:0000256" key="1">
    <source>
        <dbReference type="PIRSR" id="PIRSR639314-50"/>
    </source>
</evidence>
<keyword evidence="5" id="KW-1185">Reference proteome</keyword>
<reference evidence="3 5" key="2">
    <citation type="journal article" date="2018" name="Plant J.">
        <title>The Physcomitrella patens chromosome-scale assembly reveals moss genome structure and evolution.</title>
        <authorList>
            <person name="Lang D."/>
            <person name="Ullrich K.K."/>
            <person name="Murat F."/>
            <person name="Fuchs J."/>
            <person name="Jenkins J."/>
            <person name="Haas F.B."/>
            <person name="Piednoel M."/>
            <person name="Gundlach H."/>
            <person name="Van Bel M."/>
            <person name="Meyberg R."/>
            <person name="Vives C."/>
            <person name="Morata J."/>
            <person name="Symeonidi A."/>
            <person name="Hiss M."/>
            <person name="Muchero W."/>
            <person name="Kamisugi Y."/>
            <person name="Saleh O."/>
            <person name="Blanc G."/>
            <person name="Decker E.L."/>
            <person name="van Gessel N."/>
            <person name="Grimwood J."/>
            <person name="Hayes R.D."/>
            <person name="Graham S.W."/>
            <person name="Gunter L.E."/>
            <person name="McDaniel S.F."/>
            <person name="Hoernstein S.N.W."/>
            <person name="Larsson A."/>
            <person name="Li F.W."/>
            <person name="Perroud P.F."/>
            <person name="Phillips J."/>
            <person name="Ranjan P."/>
            <person name="Rokshar D.S."/>
            <person name="Rothfels C.J."/>
            <person name="Schneider L."/>
            <person name="Shu S."/>
            <person name="Stevenson D.W."/>
            <person name="Thummler F."/>
            <person name="Tillich M."/>
            <person name="Villarreal Aguilar J.C."/>
            <person name="Widiez T."/>
            <person name="Wong G.K."/>
            <person name="Wymore A."/>
            <person name="Zhang Y."/>
            <person name="Zimmer A.D."/>
            <person name="Quatrano R.S."/>
            <person name="Mayer K.F.X."/>
            <person name="Goodstein D."/>
            <person name="Casacuberta J.M."/>
            <person name="Vandepoele K."/>
            <person name="Reski R."/>
            <person name="Cuming A.C."/>
            <person name="Tuskan G.A."/>
            <person name="Maumus F."/>
            <person name="Salse J."/>
            <person name="Schmutz J."/>
            <person name="Rensing S.A."/>
        </authorList>
    </citation>
    <scope>NUCLEOTIDE SEQUENCE [LARGE SCALE GENOMIC DNA]</scope>
    <source>
        <strain evidence="4 5">cv. Gransden 2004</strain>
    </source>
</reference>
<feature type="domain" description="CP12" evidence="2">
    <location>
        <begin position="60"/>
        <end position="123"/>
    </location>
</feature>
<accession>A0A2K1IRL2</accession>
<feature type="disulfide bond" evidence="1">
    <location>
        <begin position="109"/>
        <end position="118"/>
    </location>
</feature>
<evidence type="ECO:0000313" key="4">
    <source>
        <dbReference type="EnsemblPlants" id="PAC:32916335.CDS.1"/>
    </source>
</evidence>
<dbReference type="SMART" id="SM01093">
    <property type="entry name" value="CP12"/>
    <property type="match status" value="1"/>
</dbReference>
<organism evidence="3">
    <name type="scientific">Physcomitrium patens</name>
    <name type="common">Spreading-leaved earth moss</name>
    <name type="synonym">Physcomitrella patens</name>
    <dbReference type="NCBI Taxonomy" id="3218"/>
    <lineage>
        <taxon>Eukaryota</taxon>
        <taxon>Viridiplantae</taxon>
        <taxon>Streptophyta</taxon>
        <taxon>Embryophyta</taxon>
        <taxon>Bryophyta</taxon>
        <taxon>Bryophytina</taxon>
        <taxon>Bryopsida</taxon>
        <taxon>Funariidae</taxon>
        <taxon>Funariales</taxon>
        <taxon>Funariaceae</taxon>
        <taxon>Physcomitrium</taxon>
    </lineage>
</organism>
<dbReference type="EMBL" id="ABEU02000021">
    <property type="protein sequence ID" value="PNR31911.1"/>
    <property type="molecule type" value="Genomic_DNA"/>
</dbReference>
<dbReference type="EnsemblPlants" id="Pp3c21_11130V3.1">
    <property type="protein sequence ID" value="PAC:32916335.CDS.1"/>
    <property type="gene ID" value="Pp3c21_11130"/>
</dbReference>
<dbReference type="PANTHER" id="PTHR33921">
    <property type="entry name" value="CALVIN CYCLE PROTEIN CP12-2, CHLOROPLASTIC"/>
    <property type="match status" value="1"/>
</dbReference>
<dbReference type="InterPro" id="IPR039314">
    <property type="entry name" value="CP12-like"/>
</dbReference>
<dbReference type="AlphaFoldDB" id="A0A2K1IRL2"/>
<sequence length="123" mass="13030">MAATMLTMAAATQLIASPLSQVSFARVNVRGASPSVRSTSGMRIVCMAAPQKSSGPAINTDDKVVSKIEDAQEICAGDNQSEECAAAWDEVDAAAKEKAKTDDPLDKFCNDNPEADECRVYND</sequence>
<dbReference type="Gramene" id="Pp3c21_11130V3.2">
    <property type="protein sequence ID" value="PAC:32916336.CDS.1"/>
    <property type="gene ID" value="Pp3c21_11130"/>
</dbReference>
<reference evidence="3 5" key="1">
    <citation type="journal article" date="2008" name="Science">
        <title>The Physcomitrella genome reveals evolutionary insights into the conquest of land by plants.</title>
        <authorList>
            <person name="Rensing S."/>
            <person name="Lang D."/>
            <person name="Zimmer A."/>
            <person name="Terry A."/>
            <person name="Salamov A."/>
            <person name="Shapiro H."/>
            <person name="Nishiyama T."/>
            <person name="Perroud P.-F."/>
            <person name="Lindquist E."/>
            <person name="Kamisugi Y."/>
            <person name="Tanahashi T."/>
            <person name="Sakakibara K."/>
            <person name="Fujita T."/>
            <person name="Oishi K."/>
            <person name="Shin-I T."/>
            <person name="Kuroki Y."/>
            <person name="Toyoda A."/>
            <person name="Suzuki Y."/>
            <person name="Hashimoto A."/>
            <person name="Yamaguchi K."/>
            <person name="Sugano A."/>
            <person name="Kohara Y."/>
            <person name="Fujiyama A."/>
            <person name="Anterola A."/>
            <person name="Aoki S."/>
            <person name="Ashton N."/>
            <person name="Barbazuk W.B."/>
            <person name="Barker E."/>
            <person name="Bennetzen J."/>
            <person name="Bezanilla M."/>
            <person name="Blankenship R."/>
            <person name="Cho S.H."/>
            <person name="Dutcher S."/>
            <person name="Estelle M."/>
            <person name="Fawcett J.A."/>
            <person name="Gundlach H."/>
            <person name="Hanada K."/>
            <person name="Heyl A."/>
            <person name="Hicks K.A."/>
            <person name="Hugh J."/>
            <person name="Lohr M."/>
            <person name="Mayer K."/>
            <person name="Melkozernov A."/>
            <person name="Murata T."/>
            <person name="Nelson D."/>
            <person name="Pils B."/>
            <person name="Prigge M."/>
            <person name="Reiss B."/>
            <person name="Renner T."/>
            <person name="Rombauts S."/>
            <person name="Rushton P."/>
            <person name="Sanderfoot A."/>
            <person name="Schween G."/>
            <person name="Shiu S.-H."/>
            <person name="Stueber K."/>
            <person name="Theodoulou F.L."/>
            <person name="Tu H."/>
            <person name="Van de Peer Y."/>
            <person name="Verrier P.J."/>
            <person name="Waters E."/>
            <person name="Wood A."/>
            <person name="Yang L."/>
            <person name="Cove D."/>
            <person name="Cuming A."/>
            <person name="Hasebe M."/>
            <person name="Lucas S."/>
            <person name="Mishler D.B."/>
            <person name="Reski R."/>
            <person name="Grigoriev I."/>
            <person name="Quatrano R.S."/>
            <person name="Boore J.L."/>
        </authorList>
    </citation>
    <scope>NUCLEOTIDE SEQUENCE [LARGE SCALE GENOMIC DNA]</scope>
    <source>
        <strain evidence="4 5">cv. Gransden 2004</strain>
    </source>
</reference>
<dbReference type="Gramene" id="Pp3c21_11130V3.1">
    <property type="protein sequence ID" value="PAC:32916335.CDS.1"/>
    <property type="gene ID" value="Pp3c21_11130"/>
</dbReference>
<feature type="disulfide bond" evidence="1">
    <location>
        <begin position="75"/>
        <end position="84"/>
    </location>
</feature>
<dbReference type="Pfam" id="PF02672">
    <property type="entry name" value="CP12"/>
    <property type="match status" value="1"/>
</dbReference>
<dbReference type="GO" id="GO:0009507">
    <property type="term" value="C:chloroplast"/>
    <property type="evidence" value="ECO:0000318"/>
    <property type="project" value="GO_Central"/>
</dbReference>
<keyword evidence="1" id="KW-1015">Disulfide bond</keyword>
<protein>
    <recommendedName>
        <fullName evidence="2">CP12 domain-containing protein</fullName>
    </recommendedName>
</protein>
<dbReference type="InterPro" id="IPR003823">
    <property type="entry name" value="CP12_dom"/>
</dbReference>
<name>A0A2K1IRL2_PHYPA</name>
<dbReference type="PANTHER" id="PTHR33921:SF15">
    <property type="entry name" value="CALVIN CYCLE PROTEIN CP12-2, CHLOROPLASTIC"/>
    <property type="match status" value="1"/>
</dbReference>